<protein>
    <submittedName>
        <fullName evidence="1">Uncharacterized protein</fullName>
    </submittedName>
</protein>
<dbReference type="Proteomes" id="UP000293547">
    <property type="component" value="Unassembled WGS sequence"/>
</dbReference>
<evidence type="ECO:0000313" key="2">
    <source>
        <dbReference type="Proteomes" id="UP000293547"/>
    </source>
</evidence>
<organism evidence="1 2">
    <name type="scientific">Alternaria gaisen</name>
    <dbReference type="NCBI Taxonomy" id="167740"/>
    <lineage>
        <taxon>Eukaryota</taxon>
        <taxon>Fungi</taxon>
        <taxon>Dikarya</taxon>
        <taxon>Ascomycota</taxon>
        <taxon>Pezizomycotina</taxon>
        <taxon>Dothideomycetes</taxon>
        <taxon>Pleosporomycetidae</taxon>
        <taxon>Pleosporales</taxon>
        <taxon>Pleosporineae</taxon>
        <taxon>Pleosporaceae</taxon>
        <taxon>Alternaria</taxon>
        <taxon>Alternaria sect. Alternaria</taxon>
    </lineage>
</organism>
<name>A0ACB6F2L7_9PLEO</name>
<evidence type="ECO:0000313" key="1">
    <source>
        <dbReference type="EMBL" id="KAB2098655.1"/>
    </source>
</evidence>
<comment type="caution">
    <text evidence="1">The sequence shown here is derived from an EMBL/GenBank/DDBJ whole genome shotgun (WGS) entry which is preliminary data.</text>
</comment>
<accession>A0ACB6F2L7</accession>
<sequence>MAPAKALQDAPSNEISMGQQARHTSRIHPVSRSPSRQERAVKLSPTQSVVRHGRLRYSFITAAFKNAKYNKYLNNTRAPSNQASSFNSHS</sequence>
<proteinExistence type="predicted"/>
<reference evidence="1 2" key="1">
    <citation type="journal article" date="2019" name="bioRxiv">
        <title>Genomics, evolutionary history and diagnostics of the Alternaria alternata species group including apple and Asian pear pathotypes.</title>
        <authorList>
            <person name="Armitage A.D."/>
            <person name="Cockerton H.M."/>
            <person name="Sreenivasaprasad S."/>
            <person name="Woodhall J.W."/>
            <person name="Lane C.R."/>
            <person name="Harrison R.J."/>
            <person name="Clarkson J.P."/>
        </authorList>
    </citation>
    <scope>NUCLEOTIDE SEQUENCE [LARGE SCALE GENOMIC DNA]</scope>
    <source>
        <strain evidence="1 2">FERA 650</strain>
    </source>
</reference>
<dbReference type="EMBL" id="PDWZ02000023">
    <property type="protein sequence ID" value="KAB2098655.1"/>
    <property type="molecule type" value="Genomic_DNA"/>
</dbReference>
<gene>
    <name evidence="1" type="ORF">AG0111_0g13119</name>
</gene>
<keyword evidence="2" id="KW-1185">Reference proteome</keyword>